<reference evidence="2 3" key="1">
    <citation type="submission" date="2017-01" db="EMBL/GenBank/DDBJ databases">
        <title>Complete genome of Lacinutrix venerupis DOK2-8 isolated from seawater in Dokdo.</title>
        <authorList>
            <person name="Chi W.-J."/>
            <person name="Kim J.H."/>
        </authorList>
    </citation>
    <scope>NUCLEOTIDE SEQUENCE [LARGE SCALE GENOMIC DNA]</scope>
    <source>
        <strain evidence="2 3">DOK2-8</strain>
    </source>
</reference>
<keyword evidence="3" id="KW-1185">Reference proteome</keyword>
<evidence type="ECO:0000256" key="1">
    <source>
        <dbReference type="SAM" id="SignalP"/>
    </source>
</evidence>
<evidence type="ECO:0000313" key="3">
    <source>
        <dbReference type="Proteomes" id="UP000187506"/>
    </source>
</evidence>
<sequence>MKKIFTFCFFAFALLIGTQSALAQDNAKVNEKAYLKAKELRSTLKFDDNTLEKVYKAYQAYEYKFLSISEHQESGSSDYNNSMATLNNTLQEGIKNALGNDLYKRYLIINELEHTVD</sequence>
<accession>A0AAC9PVZ5</accession>
<dbReference type="RefSeq" id="WP_076732174.1">
    <property type="nucleotide sequence ID" value="NZ_CP019352.1"/>
</dbReference>
<feature type="chain" id="PRO_5042043439" evidence="1">
    <location>
        <begin position="24"/>
        <end position="117"/>
    </location>
</feature>
<dbReference type="EMBL" id="CP019352">
    <property type="protein sequence ID" value="APX99545.1"/>
    <property type="molecule type" value="Genomic_DNA"/>
</dbReference>
<dbReference type="Proteomes" id="UP000187506">
    <property type="component" value="Chromosome"/>
</dbReference>
<organism evidence="2 3">
    <name type="scientific">Lacinutrix venerupis</name>
    <dbReference type="NCBI Taxonomy" id="1486034"/>
    <lineage>
        <taxon>Bacteria</taxon>
        <taxon>Pseudomonadati</taxon>
        <taxon>Bacteroidota</taxon>
        <taxon>Flavobacteriia</taxon>
        <taxon>Flavobacteriales</taxon>
        <taxon>Flavobacteriaceae</taxon>
        <taxon>Lacinutrix</taxon>
    </lineage>
</organism>
<feature type="signal peptide" evidence="1">
    <location>
        <begin position="1"/>
        <end position="23"/>
    </location>
</feature>
<evidence type="ECO:0000313" key="2">
    <source>
        <dbReference type="EMBL" id="APX99545.1"/>
    </source>
</evidence>
<gene>
    <name evidence="2" type="ORF">BWR22_04180</name>
</gene>
<protein>
    <submittedName>
        <fullName evidence="2">Uncharacterized protein</fullName>
    </submittedName>
</protein>
<name>A0AAC9PVZ5_9FLAO</name>
<dbReference type="AlphaFoldDB" id="A0AAC9PVZ5"/>
<proteinExistence type="predicted"/>
<dbReference type="KEGG" id="lvn:BWR22_04180"/>
<keyword evidence="1" id="KW-0732">Signal</keyword>